<evidence type="ECO:0000256" key="1">
    <source>
        <dbReference type="SAM" id="MobiDB-lite"/>
    </source>
</evidence>
<organism evidence="2 3">
    <name type="scientific">Streptomyces mobaraensis (strain ATCC 29032 / DSM 40847 / JCM 4168 / NBRC 13819 / NCIMB 11159 / IPCR 16-22)</name>
    <dbReference type="NCBI Taxonomy" id="1223523"/>
    <lineage>
        <taxon>Bacteria</taxon>
        <taxon>Bacillati</taxon>
        <taxon>Actinomycetota</taxon>
        <taxon>Actinomycetes</taxon>
        <taxon>Kitasatosporales</taxon>
        <taxon>Streptomycetaceae</taxon>
        <taxon>Streptomyces</taxon>
    </lineage>
</organism>
<comment type="caution">
    <text evidence="2">The sequence shown here is derived from an EMBL/GenBank/DDBJ whole genome shotgun (WGS) entry which is preliminary data.</text>
</comment>
<gene>
    <name evidence="2" type="ORF">H340_07648</name>
</gene>
<dbReference type="EMBL" id="AORZ01000015">
    <property type="protein sequence ID" value="EMF01160.1"/>
    <property type="molecule type" value="Genomic_DNA"/>
</dbReference>
<feature type="region of interest" description="Disordered" evidence="1">
    <location>
        <begin position="56"/>
        <end position="93"/>
    </location>
</feature>
<proteinExistence type="predicted"/>
<reference evidence="2 3" key="1">
    <citation type="journal article" date="2013" name="Genome Announc.">
        <title>Whole-Genome Shotgun Assembly and Analysis of the Genome of Streptomyces mobaraensis DSM 40847, a Strain for Industrial Production of Microbial Transglutaminase.</title>
        <authorList>
            <person name="Yang H."/>
            <person name="He T."/>
            <person name="Wu W."/>
            <person name="Zhu W."/>
            <person name="Lu B."/>
            <person name="Sun W."/>
        </authorList>
    </citation>
    <scope>NUCLEOTIDE SEQUENCE [LARGE SCALE GENOMIC DNA]</scope>
    <source>
        <strain evidence="2 3">DSM 40847</strain>
    </source>
</reference>
<dbReference type="AlphaFoldDB" id="M3BNE5"/>
<evidence type="ECO:0000313" key="2">
    <source>
        <dbReference type="EMBL" id="EMF01160.1"/>
    </source>
</evidence>
<dbReference type="Proteomes" id="UP000011740">
    <property type="component" value="Unassembled WGS sequence"/>
</dbReference>
<accession>M3BNE5</accession>
<name>M3BNE5_STRM1</name>
<sequence>MKHTPWLSAVAAEAATALSQGFLSQPSERGRPPRASRRVLTICRATAVYAGTMRVSSRSAWEGTAPNGRSPPGRVIQPSRGTPLSCMSWATAS</sequence>
<protein>
    <submittedName>
        <fullName evidence="2">Uncharacterized protein</fullName>
    </submittedName>
</protein>
<evidence type="ECO:0000313" key="3">
    <source>
        <dbReference type="Proteomes" id="UP000011740"/>
    </source>
</evidence>